<feature type="compositionally biased region" description="Low complexity" evidence="8">
    <location>
        <begin position="384"/>
        <end position="398"/>
    </location>
</feature>
<evidence type="ECO:0000313" key="13">
    <source>
        <dbReference type="Proteomes" id="UP000326178"/>
    </source>
</evidence>
<dbReference type="AlphaFoldDB" id="A0A5J6FH74"/>
<dbReference type="PANTHER" id="PTHR11236">
    <property type="entry name" value="AMINOBENZOATE/ANTHRANILATE SYNTHASE"/>
    <property type="match status" value="1"/>
</dbReference>
<dbReference type="SUPFAM" id="SSF52317">
    <property type="entry name" value="Class I glutamine amidotransferase-like"/>
    <property type="match status" value="1"/>
</dbReference>
<evidence type="ECO:0000256" key="5">
    <source>
        <dbReference type="ARBA" id="ARBA00052789"/>
    </source>
</evidence>
<feature type="region of interest" description="Disordered" evidence="8">
    <location>
        <begin position="196"/>
        <end position="227"/>
    </location>
</feature>
<dbReference type="SUPFAM" id="SSF56322">
    <property type="entry name" value="ADC synthase"/>
    <property type="match status" value="1"/>
</dbReference>
<dbReference type="GO" id="GO:0005737">
    <property type="term" value="C:cytoplasm"/>
    <property type="evidence" value="ECO:0007669"/>
    <property type="project" value="TreeGrafter"/>
</dbReference>
<evidence type="ECO:0000256" key="4">
    <source>
        <dbReference type="ARBA" id="ARBA00022962"/>
    </source>
</evidence>
<dbReference type="InterPro" id="IPR019999">
    <property type="entry name" value="Anth_synth_I-like"/>
</dbReference>
<dbReference type="Pfam" id="PF04715">
    <property type="entry name" value="Anth_synt_I_N"/>
    <property type="match status" value="1"/>
</dbReference>
<dbReference type="FunFam" id="3.40.50.880:FF:000003">
    <property type="entry name" value="Anthranilate synthase component II"/>
    <property type="match status" value="1"/>
</dbReference>
<organism evidence="12 13">
    <name type="scientific">Streptomyces nitrosporeus</name>
    <dbReference type="NCBI Taxonomy" id="28894"/>
    <lineage>
        <taxon>Bacteria</taxon>
        <taxon>Bacillati</taxon>
        <taxon>Actinomycetota</taxon>
        <taxon>Actinomycetes</taxon>
        <taxon>Kitasatosporales</taxon>
        <taxon>Streptomycetaceae</taxon>
        <taxon>Streptomyces</taxon>
    </lineage>
</organism>
<dbReference type="InterPro" id="IPR005802">
    <property type="entry name" value="ADC_synth_comp_1"/>
</dbReference>
<dbReference type="CDD" id="cd01743">
    <property type="entry name" value="GATase1_Anthranilate_Synthase"/>
    <property type="match status" value="1"/>
</dbReference>
<feature type="domain" description="Glutamine amidotransferase" evidence="9">
    <location>
        <begin position="4"/>
        <end position="186"/>
    </location>
</feature>
<gene>
    <name evidence="12" type="primary">pabB</name>
    <name evidence="12" type="ORF">CP967_29425</name>
</gene>
<accession>A0A5J6FH74</accession>
<keyword evidence="13" id="KW-1185">Reference proteome</keyword>
<dbReference type="GO" id="GO:0009396">
    <property type="term" value="P:folic acid-containing compound biosynthetic process"/>
    <property type="evidence" value="ECO:0007669"/>
    <property type="project" value="InterPro"/>
</dbReference>
<dbReference type="InterPro" id="IPR006805">
    <property type="entry name" value="Anth_synth_I_N"/>
</dbReference>
<dbReference type="InterPro" id="IPR015890">
    <property type="entry name" value="Chorismate_C"/>
</dbReference>
<evidence type="ECO:0000313" key="12">
    <source>
        <dbReference type="EMBL" id="QEU75553.1"/>
    </source>
</evidence>
<dbReference type="InterPro" id="IPR017926">
    <property type="entry name" value="GATASE"/>
</dbReference>
<dbReference type="PANTHER" id="PTHR11236:SF18">
    <property type="entry name" value="AMINODEOXYCHORISMATE SYNTHASE"/>
    <property type="match status" value="1"/>
</dbReference>
<dbReference type="InterPro" id="IPR029062">
    <property type="entry name" value="Class_I_gatase-like"/>
</dbReference>
<dbReference type="PRINTS" id="PR00096">
    <property type="entry name" value="GATASE"/>
</dbReference>
<dbReference type="PROSITE" id="PS51273">
    <property type="entry name" value="GATASE_TYPE_1"/>
    <property type="match status" value="1"/>
</dbReference>
<dbReference type="Gene3D" id="3.40.50.880">
    <property type="match status" value="1"/>
</dbReference>
<dbReference type="Gene3D" id="3.60.120.10">
    <property type="entry name" value="Anthranilate synthase"/>
    <property type="match status" value="1"/>
</dbReference>
<feature type="domain" description="Chorismate-utilising enzyme C-terminal" evidence="10">
    <location>
        <begin position="447"/>
        <end position="701"/>
    </location>
</feature>
<comment type="catalytic activity">
    <reaction evidence="5">
        <text>chorismate + L-glutamine = 4-amino-4-deoxychorismate + L-glutamate</text>
        <dbReference type="Rhea" id="RHEA:11672"/>
        <dbReference type="ChEBI" id="CHEBI:29748"/>
        <dbReference type="ChEBI" id="CHEBI:29985"/>
        <dbReference type="ChEBI" id="CHEBI:58359"/>
        <dbReference type="ChEBI" id="CHEBI:58406"/>
        <dbReference type="EC" id="2.6.1.85"/>
    </reaction>
    <physiologicalReaction direction="left-to-right" evidence="5">
        <dbReference type="Rhea" id="RHEA:11673"/>
    </physiologicalReaction>
</comment>
<evidence type="ECO:0000259" key="11">
    <source>
        <dbReference type="Pfam" id="PF04715"/>
    </source>
</evidence>
<keyword evidence="12" id="KW-0032">Aminotransferase</keyword>
<feature type="region of interest" description="Disordered" evidence="8">
    <location>
        <begin position="384"/>
        <end position="407"/>
    </location>
</feature>
<evidence type="ECO:0000256" key="8">
    <source>
        <dbReference type="SAM" id="MobiDB-lite"/>
    </source>
</evidence>
<dbReference type="OrthoDB" id="3518032at2"/>
<dbReference type="NCBIfam" id="TIGR00553">
    <property type="entry name" value="pabB"/>
    <property type="match status" value="1"/>
</dbReference>
<dbReference type="PRINTS" id="PR00097">
    <property type="entry name" value="ANTSNTHASEII"/>
</dbReference>
<dbReference type="RefSeq" id="WP_150490862.1">
    <property type="nucleotide sequence ID" value="NZ_BMUV01000045.1"/>
</dbReference>
<feature type="region of interest" description="Disordered" evidence="8">
    <location>
        <begin position="522"/>
        <end position="543"/>
    </location>
</feature>
<evidence type="ECO:0000256" key="7">
    <source>
        <dbReference type="ARBA" id="ARBA00083979"/>
    </source>
</evidence>
<evidence type="ECO:0000256" key="2">
    <source>
        <dbReference type="ARBA" id="ARBA00013139"/>
    </source>
</evidence>
<dbReference type="EMBL" id="CP023702">
    <property type="protein sequence ID" value="QEU75553.1"/>
    <property type="molecule type" value="Genomic_DNA"/>
</dbReference>
<dbReference type="Pfam" id="PF00425">
    <property type="entry name" value="Chorismate_bind"/>
    <property type="match status" value="1"/>
</dbReference>
<dbReference type="GO" id="GO:0008153">
    <property type="term" value="P:4-aminobenzoate biosynthetic process"/>
    <property type="evidence" value="ECO:0007669"/>
    <property type="project" value="TreeGrafter"/>
</dbReference>
<dbReference type="Pfam" id="PF00117">
    <property type="entry name" value="GATase"/>
    <property type="match status" value="1"/>
</dbReference>
<reference evidence="12 13" key="1">
    <citation type="submission" date="2017-09" db="EMBL/GenBank/DDBJ databases">
        <authorList>
            <person name="Lee N."/>
            <person name="Cho B.-K."/>
        </authorList>
    </citation>
    <scope>NUCLEOTIDE SEQUENCE [LARGE SCALE GENOMIC DNA]</scope>
    <source>
        <strain evidence="12 13">ATCC 12769</strain>
    </source>
</reference>
<proteinExistence type="inferred from homology"/>
<comment type="similarity">
    <text evidence="1">In the C-terminal section; belongs to the anthranilate synthase component I family.</text>
</comment>
<dbReference type="KEGG" id="snk:CP967_29425"/>
<feature type="domain" description="Anthranilate synthase component I N-terminal" evidence="11">
    <location>
        <begin position="243"/>
        <end position="379"/>
    </location>
</feature>
<dbReference type="InterPro" id="IPR006221">
    <property type="entry name" value="TrpG/PapA_dom"/>
</dbReference>
<dbReference type="PRINTS" id="PR00099">
    <property type="entry name" value="CPSGATASE"/>
</dbReference>
<dbReference type="GO" id="GO:0000162">
    <property type="term" value="P:L-tryptophan biosynthetic process"/>
    <property type="evidence" value="ECO:0007669"/>
    <property type="project" value="TreeGrafter"/>
</dbReference>
<dbReference type="InterPro" id="IPR005801">
    <property type="entry name" value="ADC_synthase"/>
</dbReference>
<feature type="compositionally biased region" description="Basic and acidic residues" evidence="8">
    <location>
        <begin position="204"/>
        <end position="222"/>
    </location>
</feature>
<evidence type="ECO:0000256" key="6">
    <source>
        <dbReference type="ARBA" id="ARBA00072983"/>
    </source>
</evidence>
<evidence type="ECO:0000256" key="1">
    <source>
        <dbReference type="ARBA" id="ARBA00005970"/>
    </source>
</evidence>
<dbReference type="Proteomes" id="UP000326178">
    <property type="component" value="Chromosome"/>
</dbReference>
<name>A0A5J6FH74_9ACTN</name>
<sequence length="730" mass="78538">MRTLLVDNHDSFTYNLFDYLAQISGEEPTVVRNDDPGWRSGHLADFDRVVVSPGPGNAARPADFGICEDIVREAAVPLLGVCLGHQGIALAGGGKVSPAPEPCHGRISSVVHTGAGVFDGLPSPFDAARYHSLAVTRLPEEIEATAWTSDGILMGMQHRHRPLHGVQFHPESIGTEYGMQLLKNFVDLSPGRRTFFSGPLGATRPRESGNPREETPGPERNRPPRRRLRVRARRLRTRWDGEAVFQDLYGAAPRSFWLDSATATGELDRFSFMGDASGPLARVATADVSSRTVRVDSRTGTEIVTGDFLSWLDEDLRRTDTRVPGLPFDFTLGWVGCLGYGLTPVSGRAAAHPSREPDAAMLFADRAVVLDHREGMTYLLALEGEAPAAPGGDAPTDPGGEGAGERDTARAWLTRTARRLEALAGHGPAPAPAPPAHGVRVDLRHSRQEYLDLIRACQAELRSGESYEICLTNMASARVDLDPWRSYRYLRRFAPAPFAALLKFDELSVLSSSPERFLRVGADGTAESRPIKGTRPRGSTPEHDAALADELRTDEKELAENLMIVDLVRNDLGRCARTGSVAADDVFRVETYATVHQLVSTVTAVLDPRSSAVDCVRAAHPGGSMTGAPKERTMQIIDRLEGGPRGVYAGAIGYFSLSGAADLSIAIRTALLTPGLVRYGIGGAITALSDPEAEFEETAVKAAPLLALLGAVFPGRDTASENVSTGTRPA</sequence>
<evidence type="ECO:0000259" key="10">
    <source>
        <dbReference type="Pfam" id="PF00425"/>
    </source>
</evidence>
<evidence type="ECO:0000259" key="9">
    <source>
        <dbReference type="Pfam" id="PF00117"/>
    </source>
</evidence>
<dbReference type="GO" id="GO:0046820">
    <property type="term" value="F:4-amino-4-deoxychorismate synthase activity"/>
    <property type="evidence" value="ECO:0007669"/>
    <property type="project" value="UniProtKB-EC"/>
</dbReference>
<dbReference type="EC" id="2.6.1.85" evidence="2"/>
<keyword evidence="4" id="KW-0315">Glutamine amidotransferase</keyword>
<keyword evidence="3 12" id="KW-0808">Transferase</keyword>
<evidence type="ECO:0000256" key="3">
    <source>
        <dbReference type="ARBA" id="ARBA00022679"/>
    </source>
</evidence>
<protein>
    <recommendedName>
        <fullName evidence="6">Aminodeoxychorismate synthase</fullName>
        <ecNumber evidence="2">2.6.1.85</ecNumber>
    </recommendedName>
    <alternativeName>
        <fullName evidence="7">4-amino-4-deoxychorismate synthase</fullName>
    </alternativeName>
</protein>
<dbReference type="NCBIfam" id="TIGR00566">
    <property type="entry name" value="trpG_papA"/>
    <property type="match status" value="1"/>
</dbReference>